<protein>
    <submittedName>
        <fullName evidence="1">Uncharacterized protein</fullName>
    </submittedName>
</protein>
<comment type="caution">
    <text evidence="1">The sequence shown here is derived from an EMBL/GenBank/DDBJ whole genome shotgun (WGS) entry which is preliminary data.</text>
</comment>
<evidence type="ECO:0000313" key="1">
    <source>
        <dbReference type="EMBL" id="PHJ90872.1"/>
    </source>
</evidence>
<dbReference type="RefSeq" id="WP_099072775.1">
    <property type="nucleotide sequence ID" value="NZ_LAHD01000238.1"/>
</dbReference>
<sequence length="66" mass="7315">MTFNEQLYQASVKALKDNGVPWEIAEAASAVVARDDTDKPNLGRTPEDQEVVNQAVVYLNAHVEEE</sequence>
<dbReference type="AlphaFoldDB" id="A0A9Q5Z4A5"/>
<proteinExistence type="predicted"/>
<name>A0A9Q5Z4A5_NOSLI</name>
<dbReference type="GeneID" id="57098951"/>
<dbReference type="Proteomes" id="UP000222310">
    <property type="component" value="Unassembled WGS sequence"/>
</dbReference>
<evidence type="ECO:0000313" key="2">
    <source>
        <dbReference type="Proteomes" id="UP000222310"/>
    </source>
</evidence>
<dbReference type="EMBL" id="LAHD01000238">
    <property type="protein sequence ID" value="PHJ90872.1"/>
    <property type="molecule type" value="Genomic_DNA"/>
</dbReference>
<accession>A0A9Q5Z4A5</accession>
<reference evidence="1 2" key="1">
    <citation type="submission" date="2015-02" db="EMBL/GenBank/DDBJ databases">
        <title>Nostoc linckia genome annotation.</title>
        <authorList>
            <person name="Zhou Z."/>
        </authorList>
    </citation>
    <scope>NUCLEOTIDE SEQUENCE [LARGE SCALE GENOMIC DNA]</scope>
    <source>
        <strain evidence="2">z8</strain>
    </source>
</reference>
<organism evidence="1 2">
    <name type="scientific">Nostoc linckia z8</name>
    <dbReference type="NCBI Taxonomy" id="1628746"/>
    <lineage>
        <taxon>Bacteria</taxon>
        <taxon>Bacillati</taxon>
        <taxon>Cyanobacteriota</taxon>
        <taxon>Cyanophyceae</taxon>
        <taxon>Nostocales</taxon>
        <taxon>Nostocaceae</taxon>
        <taxon>Nostoc</taxon>
    </lineage>
</organism>
<gene>
    <name evidence="1" type="ORF">VF08_37205</name>
</gene>